<dbReference type="AlphaFoldDB" id="A0A2T4JY45"/>
<keyword evidence="3" id="KW-0645">Protease</keyword>
<evidence type="ECO:0000259" key="6">
    <source>
        <dbReference type="PROSITE" id="PS00631"/>
    </source>
</evidence>
<dbReference type="InterPro" id="IPR048816">
    <property type="entry name" value="Peptidase_M17_N_1"/>
</dbReference>
<evidence type="ECO:0000256" key="3">
    <source>
        <dbReference type="ARBA" id="ARBA00022670"/>
    </source>
</evidence>
<comment type="caution">
    <text evidence="7">The sequence shown here is derived from an EMBL/GenBank/DDBJ whole genome shotgun (WGS) entry which is preliminary data.</text>
</comment>
<dbReference type="PRINTS" id="PR00481">
    <property type="entry name" value="LAMNOPPTDASE"/>
</dbReference>
<keyword evidence="2 7" id="KW-0031">Aminopeptidase</keyword>
<keyword evidence="5" id="KW-0464">Manganese</keyword>
<gene>
    <name evidence="7" type="ORF">C5F48_05190</name>
</gene>
<evidence type="ECO:0000256" key="5">
    <source>
        <dbReference type="ARBA" id="ARBA00023211"/>
    </source>
</evidence>
<dbReference type="PANTHER" id="PTHR11963:SF20">
    <property type="entry name" value="PEPTIDASE B"/>
    <property type="match status" value="1"/>
</dbReference>
<evidence type="ECO:0000256" key="1">
    <source>
        <dbReference type="ARBA" id="ARBA00009528"/>
    </source>
</evidence>
<dbReference type="Proteomes" id="UP000241010">
    <property type="component" value="Unassembled WGS sequence"/>
</dbReference>
<name>A0A2T4JY45_9RHOB</name>
<dbReference type="GO" id="GO:0070006">
    <property type="term" value="F:metalloaminopeptidase activity"/>
    <property type="evidence" value="ECO:0007669"/>
    <property type="project" value="InterPro"/>
</dbReference>
<accession>A0A2T4JY45</accession>
<sequence>MALSFADPAAPSRPLHVVAVDDLASWRAGQSDAVQAWLAATGFEAGLGELRLIPAPDGGVAAAVLGHGTAAIRARSRFGLARGYKGLPAGDWHLTGALSPAQAEEAALGFLLAGYSFDRYRKTKPAPQPRLKLPEGCDAARILAMAEGEFLTRRLIDTPASDLGPQELEEEFLALAARFGAETSVIRGEDLLAQNLPMIHAVGRASPRAPRLLELRWGSRGPKLTLVGKGVCFDTGGLDIKPSAGMLLMKKDMGGAATVMGLAQMIMQLDLPLRLRVLVPAVENAISGSAMRPRDILTSRKGLTVEVNNTDAEGRLILADALALADEETPDVLISMATLTGAARVAVGPDLAPFFTDDEPMAEALQAAAPVACDPVWRLPFWQPYEAMIEPGIADLDNAPSGGFAGSITAALFLRRFVETPRYMHFDIYGHTPADQPARPKGGVGQGARAILTALPRILAL</sequence>
<dbReference type="Gene3D" id="3.40.630.10">
    <property type="entry name" value="Zn peptidases"/>
    <property type="match status" value="1"/>
</dbReference>
<dbReference type="OrthoDB" id="9809354at2"/>
<dbReference type="PANTHER" id="PTHR11963">
    <property type="entry name" value="LEUCINE AMINOPEPTIDASE-RELATED"/>
    <property type="match status" value="1"/>
</dbReference>
<keyword evidence="4" id="KW-0378">Hydrolase</keyword>
<dbReference type="Pfam" id="PF21337">
    <property type="entry name" value="Peptidase_M17_N_1"/>
    <property type="match status" value="1"/>
</dbReference>
<dbReference type="SUPFAM" id="SSF52949">
    <property type="entry name" value="Macro domain-like"/>
    <property type="match status" value="1"/>
</dbReference>
<dbReference type="InterPro" id="IPR043472">
    <property type="entry name" value="Macro_dom-like"/>
</dbReference>
<dbReference type="GO" id="GO:0005737">
    <property type="term" value="C:cytoplasm"/>
    <property type="evidence" value="ECO:0007669"/>
    <property type="project" value="InterPro"/>
</dbReference>
<dbReference type="InterPro" id="IPR000819">
    <property type="entry name" value="Peptidase_M17_C"/>
</dbReference>
<dbReference type="GO" id="GO:0030145">
    <property type="term" value="F:manganese ion binding"/>
    <property type="evidence" value="ECO:0007669"/>
    <property type="project" value="InterPro"/>
</dbReference>
<dbReference type="PROSITE" id="PS00631">
    <property type="entry name" value="CYTOSOL_AP"/>
    <property type="match status" value="1"/>
</dbReference>
<evidence type="ECO:0000313" key="7">
    <source>
        <dbReference type="EMBL" id="PTE22852.1"/>
    </source>
</evidence>
<dbReference type="Gene3D" id="3.40.220.10">
    <property type="entry name" value="Leucine Aminopeptidase, subunit E, domain 1"/>
    <property type="match status" value="1"/>
</dbReference>
<feature type="domain" description="Cytosol aminopeptidase" evidence="6">
    <location>
        <begin position="309"/>
        <end position="316"/>
    </location>
</feature>
<dbReference type="CDD" id="cd00433">
    <property type="entry name" value="Peptidase_M17"/>
    <property type="match status" value="1"/>
</dbReference>
<evidence type="ECO:0000256" key="4">
    <source>
        <dbReference type="ARBA" id="ARBA00022801"/>
    </source>
</evidence>
<evidence type="ECO:0000313" key="8">
    <source>
        <dbReference type="Proteomes" id="UP000241010"/>
    </source>
</evidence>
<evidence type="ECO:0000256" key="2">
    <source>
        <dbReference type="ARBA" id="ARBA00022438"/>
    </source>
</evidence>
<dbReference type="RefSeq" id="WP_107662847.1">
    <property type="nucleotide sequence ID" value="NZ_PZKG01000014.1"/>
</dbReference>
<dbReference type="Pfam" id="PF00883">
    <property type="entry name" value="Peptidase_M17"/>
    <property type="match status" value="1"/>
</dbReference>
<proteinExistence type="inferred from homology"/>
<dbReference type="EMBL" id="PZKG01000014">
    <property type="protein sequence ID" value="PTE22852.1"/>
    <property type="molecule type" value="Genomic_DNA"/>
</dbReference>
<dbReference type="GO" id="GO:0006508">
    <property type="term" value="P:proteolysis"/>
    <property type="evidence" value="ECO:0007669"/>
    <property type="project" value="UniProtKB-KW"/>
</dbReference>
<protein>
    <submittedName>
        <fullName evidence="7">Leucyl aminopeptidase</fullName>
    </submittedName>
</protein>
<keyword evidence="8" id="KW-1185">Reference proteome</keyword>
<dbReference type="InterPro" id="IPR011356">
    <property type="entry name" value="Leucine_aapep/pepB"/>
</dbReference>
<reference evidence="7 8" key="1">
    <citation type="submission" date="2018-03" db="EMBL/GenBank/DDBJ databases">
        <title>Cereibacter changlensis.</title>
        <authorList>
            <person name="Meyer T.E."/>
            <person name="Miller S."/>
            <person name="Lodha T."/>
            <person name="Gandham S."/>
            <person name="Chintalapati S."/>
            <person name="Chintalapati V.R."/>
        </authorList>
    </citation>
    <scope>NUCLEOTIDE SEQUENCE [LARGE SCALE GENOMIC DNA]</scope>
    <source>
        <strain evidence="7 8">JA139</strain>
    </source>
</reference>
<comment type="similarity">
    <text evidence="1">Belongs to the peptidase M17 family.</text>
</comment>
<organism evidence="7 8">
    <name type="scientific">Cereibacter changlensis JA139</name>
    <dbReference type="NCBI Taxonomy" id="1188249"/>
    <lineage>
        <taxon>Bacteria</taxon>
        <taxon>Pseudomonadati</taxon>
        <taxon>Pseudomonadota</taxon>
        <taxon>Alphaproteobacteria</taxon>
        <taxon>Rhodobacterales</taxon>
        <taxon>Paracoccaceae</taxon>
        <taxon>Cereibacter</taxon>
    </lineage>
</organism>
<dbReference type="SUPFAM" id="SSF53187">
    <property type="entry name" value="Zn-dependent exopeptidases"/>
    <property type="match status" value="1"/>
</dbReference>